<dbReference type="OrthoDB" id="5147801at2"/>
<keyword evidence="2" id="KW-0808">Transferase</keyword>
<organism evidence="4 5">
    <name type="scientific">Sphingobium baderi</name>
    <dbReference type="NCBI Taxonomy" id="1332080"/>
    <lineage>
        <taxon>Bacteria</taxon>
        <taxon>Pseudomonadati</taxon>
        <taxon>Pseudomonadota</taxon>
        <taxon>Alphaproteobacteria</taxon>
        <taxon>Sphingomonadales</taxon>
        <taxon>Sphingomonadaceae</taxon>
        <taxon>Sphingobium</taxon>
    </lineage>
</organism>
<evidence type="ECO:0000259" key="3">
    <source>
        <dbReference type="Pfam" id="PF13439"/>
    </source>
</evidence>
<evidence type="ECO:0000256" key="1">
    <source>
        <dbReference type="ARBA" id="ARBA00022676"/>
    </source>
</evidence>
<feature type="domain" description="Glycosyltransferase subfamily 4-like N-terminal" evidence="3">
    <location>
        <begin position="36"/>
        <end position="177"/>
    </location>
</feature>
<dbReference type="PANTHER" id="PTHR12526:SF510">
    <property type="entry name" value="D-INOSITOL 3-PHOSPHATE GLYCOSYLTRANSFERASE"/>
    <property type="match status" value="1"/>
</dbReference>
<dbReference type="PANTHER" id="PTHR12526">
    <property type="entry name" value="GLYCOSYLTRANSFERASE"/>
    <property type="match status" value="1"/>
</dbReference>
<keyword evidence="5" id="KW-1185">Reference proteome</keyword>
<dbReference type="Pfam" id="PF13439">
    <property type="entry name" value="Glyco_transf_4"/>
    <property type="match status" value="1"/>
</dbReference>
<reference evidence="4 5" key="1">
    <citation type="submission" date="2015-11" db="EMBL/GenBank/DDBJ databases">
        <title>A Two-component Flavoprotein Monooxygenase System MeaXY Responsible for para-Hydroxylation of 2-Methyl-6-ethylaniline and 2,6-Diethylaniline in Sphingobium baderi DE-13.</title>
        <authorList>
            <person name="Cheng M."/>
            <person name="Meng Q."/>
            <person name="Yang Y."/>
            <person name="Chu C."/>
            <person name="Yan X."/>
            <person name="He J."/>
            <person name="Li S."/>
        </authorList>
    </citation>
    <scope>NUCLEOTIDE SEQUENCE [LARGE SCALE GENOMIC DNA]</scope>
    <source>
        <strain evidence="4 5">DE-13</strain>
    </source>
</reference>
<dbReference type="Proteomes" id="UP000056968">
    <property type="component" value="Chromosome"/>
</dbReference>
<dbReference type="Pfam" id="PF13692">
    <property type="entry name" value="Glyco_trans_1_4"/>
    <property type="match status" value="1"/>
</dbReference>
<evidence type="ECO:0000313" key="4">
    <source>
        <dbReference type="EMBL" id="ALR19815.1"/>
    </source>
</evidence>
<sequence>MKVLHVITALNYGGAEAMLAKLVGQHGAHSAHPDSIVLSLLPPGRVGQEMAANGICVETLGLTNLRRLPEAMARLTRIVRRYEPDLIQGWMYHGNIAAAWAARSGRRNLPMLWNIRHSLHDIRAEKRTSRLVIRLGALLSRRPKAIIYNAAASVRQHVANGYAPEGAIVIPNGFDPQCFRPDEADGHGRVRLRERFGIEPDPILVAVIARRHPMKDHATAIEAAGRARRMGHDVHLLLAGAGTDVLPTDLQGACEHWLPRNRLSLLGDRPDVAEWLPGCDIVALSSAWGESFPNILGEAMACGVSCIATDVGDSRIIMGEGGVCVPPGDPAAIANAIALLSGMGAQGRRRKGELGRARVIKEFSLAAVAARYAELYETVLRQPPTIANSAGMPRCVG</sequence>
<dbReference type="GO" id="GO:0016757">
    <property type="term" value="F:glycosyltransferase activity"/>
    <property type="evidence" value="ECO:0007669"/>
    <property type="project" value="UniProtKB-KW"/>
</dbReference>
<dbReference type="KEGG" id="sbd:ATN00_05310"/>
<name>A0A0S3EWQ4_9SPHN</name>
<dbReference type="InterPro" id="IPR028098">
    <property type="entry name" value="Glyco_trans_4-like_N"/>
</dbReference>
<accession>A0A0S3EWQ4</accession>
<dbReference type="RefSeq" id="WP_062062983.1">
    <property type="nucleotide sequence ID" value="NZ_CP013264.1"/>
</dbReference>
<gene>
    <name evidence="4" type="ORF">ATN00_05310</name>
</gene>
<evidence type="ECO:0000256" key="2">
    <source>
        <dbReference type="ARBA" id="ARBA00022679"/>
    </source>
</evidence>
<keyword evidence="1" id="KW-0328">Glycosyltransferase</keyword>
<evidence type="ECO:0000313" key="5">
    <source>
        <dbReference type="Proteomes" id="UP000056968"/>
    </source>
</evidence>
<dbReference type="AlphaFoldDB" id="A0A0S3EWQ4"/>
<protein>
    <recommendedName>
        <fullName evidence="3">Glycosyltransferase subfamily 4-like N-terminal domain-containing protein</fullName>
    </recommendedName>
</protein>
<dbReference type="Gene3D" id="3.40.50.2000">
    <property type="entry name" value="Glycogen Phosphorylase B"/>
    <property type="match status" value="2"/>
</dbReference>
<dbReference type="SUPFAM" id="SSF53756">
    <property type="entry name" value="UDP-Glycosyltransferase/glycogen phosphorylase"/>
    <property type="match status" value="1"/>
</dbReference>
<proteinExistence type="predicted"/>
<dbReference type="STRING" id="1332080.ATN00_05310"/>
<dbReference type="EMBL" id="CP013264">
    <property type="protein sequence ID" value="ALR19815.1"/>
    <property type="molecule type" value="Genomic_DNA"/>
</dbReference>